<evidence type="ECO:0000256" key="1">
    <source>
        <dbReference type="SAM" id="Phobius"/>
    </source>
</evidence>
<keyword evidence="3" id="KW-1185">Reference proteome</keyword>
<gene>
    <name evidence="2" type="ORF">ACFOHL_06420</name>
</gene>
<accession>A0ABV7FLR1</accession>
<organism evidence="2 3">
    <name type="scientific">Agaribacter flavus</name>
    <dbReference type="NCBI Taxonomy" id="1902781"/>
    <lineage>
        <taxon>Bacteria</taxon>
        <taxon>Pseudomonadati</taxon>
        <taxon>Pseudomonadota</taxon>
        <taxon>Gammaproteobacteria</taxon>
        <taxon>Alteromonadales</taxon>
        <taxon>Alteromonadaceae</taxon>
        <taxon>Agaribacter</taxon>
    </lineage>
</organism>
<keyword evidence="1" id="KW-1133">Transmembrane helix</keyword>
<keyword evidence="1" id="KW-0472">Membrane</keyword>
<sequence>MLREKVKYTLSIVACAFVGVGLGFLILKIWPTVKHLTYTKSYVYQSADSALLERFKSLNIHELRWQDLIPETERELLRQYQQKDTSSFEDQMMQSIRASIDKKYINAMLSTNTVDIWHGRAVSISGFIVPIETNENRAITHFFVVPYYGACIHFPPPPPNQIIYAQVEDGINIGEIDNPFTFVGTLSEELFEDPIATSAYVLDVVSIETFYGQPDDFRQH</sequence>
<evidence type="ECO:0000313" key="3">
    <source>
        <dbReference type="Proteomes" id="UP001595478"/>
    </source>
</evidence>
<comment type="caution">
    <text evidence="2">The sequence shown here is derived from an EMBL/GenBank/DDBJ whole genome shotgun (WGS) entry which is preliminary data.</text>
</comment>
<keyword evidence="1" id="KW-0812">Transmembrane</keyword>
<dbReference type="Gene3D" id="2.40.50.870">
    <property type="entry name" value="Protein of unknown function (DUF3299)"/>
    <property type="match status" value="1"/>
</dbReference>
<dbReference type="Proteomes" id="UP001595478">
    <property type="component" value="Unassembled WGS sequence"/>
</dbReference>
<dbReference type="EMBL" id="JBHRSW010000007">
    <property type="protein sequence ID" value="MFC3121249.1"/>
    <property type="molecule type" value="Genomic_DNA"/>
</dbReference>
<protein>
    <submittedName>
        <fullName evidence="2">DUF3299 domain-containing protein</fullName>
    </submittedName>
</protein>
<proteinExistence type="predicted"/>
<evidence type="ECO:0000313" key="2">
    <source>
        <dbReference type="EMBL" id="MFC3121249.1"/>
    </source>
</evidence>
<feature type="transmembrane region" description="Helical" evidence="1">
    <location>
        <begin position="12"/>
        <end position="30"/>
    </location>
</feature>
<dbReference type="InterPro" id="IPR021727">
    <property type="entry name" value="DUF3299"/>
</dbReference>
<dbReference type="Pfam" id="PF11736">
    <property type="entry name" value="DUF3299"/>
    <property type="match status" value="1"/>
</dbReference>
<name>A0ABV7FLR1_9ALTE</name>
<reference evidence="3" key="1">
    <citation type="journal article" date="2019" name="Int. J. Syst. Evol. Microbiol.">
        <title>The Global Catalogue of Microorganisms (GCM) 10K type strain sequencing project: providing services to taxonomists for standard genome sequencing and annotation.</title>
        <authorList>
            <consortium name="The Broad Institute Genomics Platform"/>
            <consortium name="The Broad Institute Genome Sequencing Center for Infectious Disease"/>
            <person name="Wu L."/>
            <person name="Ma J."/>
        </authorList>
    </citation>
    <scope>NUCLEOTIDE SEQUENCE [LARGE SCALE GENOMIC DNA]</scope>
    <source>
        <strain evidence="3">KCTC 52473</strain>
    </source>
</reference>